<dbReference type="InterPro" id="IPR050461">
    <property type="entry name" value="Nitroreductase_HadB/RutE"/>
</dbReference>
<dbReference type="OrthoDB" id="9784375at2"/>
<keyword evidence="3" id="KW-1185">Reference proteome</keyword>
<dbReference type="AlphaFoldDB" id="A0A4Q7M695"/>
<accession>A0A4Q7M695</accession>
<dbReference type="PANTHER" id="PTHR43543">
    <property type="entry name" value="MALONIC SEMIALDEHYDE REDUCTASE RUTE-RELATED"/>
    <property type="match status" value="1"/>
</dbReference>
<dbReference type="Pfam" id="PF00881">
    <property type="entry name" value="Nitroreductase"/>
    <property type="match status" value="1"/>
</dbReference>
<dbReference type="Gene3D" id="3.40.109.10">
    <property type="entry name" value="NADH Oxidase"/>
    <property type="match status" value="1"/>
</dbReference>
<dbReference type="InterPro" id="IPR000415">
    <property type="entry name" value="Nitroreductase-like"/>
</dbReference>
<proteinExistence type="predicted"/>
<organism evidence="2 3">
    <name type="scientific">Xylanimonas ulmi</name>
    <dbReference type="NCBI Taxonomy" id="228973"/>
    <lineage>
        <taxon>Bacteria</taxon>
        <taxon>Bacillati</taxon>
        <taxon>Actinomycetota</taxon>
        <taxon>Actinomycetes</taxon>
        <taxon>Micrococcales</taxon>
        <taxon>Promicromonosporaceae</taxon>
        <taxon>Xylanimonas</taxon>
    </lineage>
</organism>
<evidence type="ECO:0000313" key="3">
    <source>
        <dbReference type="Proteomes" id="UP000293852"/>
    </source>
</evidence>
<dbReference type="GO" id="GO:0016491">
    <property type="term" value="F:oxidoreductase activity"/>
    <property type="evidence" value="ECO:0007669"/>
    <property type="project" value="InterPro"/>
</dbReference>
<dbReference type="PANTHER" id="PTHR43543:SF1">
    <property type="entry name" value="MALONIC SEMIALDEHYDE REDUCTASE RUTE-RELATED"/>
    <property type="match status" value="1"/>
</dbReference>
<dbReference type="Proteomes" id="UP000293852">
    <property type="component" value="Unassembled WGS sequence"/>
</dbReference>
<protein>
    <submittedName>
        <fullName evidence="2">3-hydroxypropanoate dehydrogenase</fullName>
    </submittedName>
</protein>
<dbReference type="EMBL" id="SGWX01000001">
    <property type="protein sequence ID" value="RZS63194.1"/>
    <property type="molecule type" value="Genomic_DNA"/>
</dbReference>
<dbReference type="NCBIfam" id="NF003768">
    <property type="entry name" value="PRK05365.1"/>
    <property type="match status" value="1"/>
</dbReference>
<feature type="domain" description="Nitroreductase" evidence="1">
    <location>
        <begin position="30"/>
        <end position="182"/>
    </location>
</feature>
<dbReference type="SUPFAM" id="SSF55469">
    <property type="entry name" value="FMN-dependent nitroreductase-like"/>
    <property type="match status" value="1"/>
</dbReference>
<gene>
    <name evidence="2" type="ORF">EV386_3556</name>
</gene>
<sequence>MTETLTSPTALAIDETAADLLFRNARTAMQWTPDQVTDDEIEAAWSLAKFGPTAMNSLPLRFAIVRSPEAKARLLELMPDGNKAKVEAAPATLVLAYDPNFHEHMDTLFPHAPGVREQFAPAVEMRDTMARTNALLQTGYLIVGLRAAGLAAGPMHAADYDAVDAELFAGSGFKSFLVVNVGHAEGAGTEYPRLPRFDLDEVTKTL</sequence>
<reference evidence="2 3" key="1">
    <citation type="submission" date="2019-02" db="EMBL/GenBank/DDBJ databases">
        <title>Sequencing the genomes of 1000 actinobacteria strains.</title>
        <authorList>
            <person name="Klenk H.-P."/>
        </authorList>
    </citation>
    <scope>NUCLEOTIDE SEQUENCE [LARGE SCALE GENOMIC DNA]</scope>
    <source>
        <strain evidence="2 3">DSM 16932</strain>
    </source>
</reference>
<comment type="caution">
    <text evidence="2">The sequence shown here is derived from an EMBL/GenBank/DDBJ whole genome shotgun (WGS) entry which is preliminary data.</text>
</comment>
<name>A0A4Q7M695_9MICO</name>
<dbReference type="InterPro" id="IPR029479">
    <property type="entry name" value="Nitroreductase"/>
</dbReference>
<dbReference type="RefSeq" id="WP_130416586.1">
    <property type="nucleotide sequence ID" value="NZ_SGWX01000001.1"/>
</dbReference>
<evidence type="ECO:0000313" key="2">
    <source>
        <dbReference type="EMBL" id="RZS63194.1"/>
    </source>
</evidence>
<evidence type="ECO:0000259" key="1">
    <source>
        <dbReference type="Pfam" id="PF00881"/>
    </source>
</evidence>